<dbReference type="AlphaFoldDB" id="A0A4S2JKV1"/>
<dbReference type="EMBL" id="QBLH01003719">
    <property type="protein sequence ID" value="TGZ35067.1"/>
    <property type="molecule type" value="Genomic_DNA"/>
</dbReference>
<evidence type="ECO:0000313" key="2">
    <source>
        <dbReference type="Proteomes" id="UP000310200"/>
    </source>
</evidence>
<proteinExistence type="predicted"/>
<protein>
    <submittedName>
        <fullName evidence="1">Uncharacterized protein</fullName>
    </submittedName>
</protein>
<comment type="caution">
    <text evidence="1">The sequence shown here is derived from an EMBL/GenBank/DDBJ whole genome shotgun (WGS) entry which is preliminary data.</text>
</comment>
<reference evidence="1 2" key="1">
    <citation type="journal article" date="2019" name="Philos. Trans. R. Soc. Lond., B, Biol. Sci.">
        <title>Ant behaviour and brain gene expression of defending hosts depend on the ecological success of the intruding social parasite.</title>
        <authorList>
            <person name="Kaur R."/>
            <person name="Stoldt M."/>
            <person name="Jongepier E."/>
            <person name="Feldmeyer B."/>
            <person name="Menzel F."/>
            <person name="Bornberg-Bauer E."/>
            <person name="Foitzik S."/>
        </authorList>
    </citation>
    <scope>NUCLEOTIDE SEQUENCE [LARGE SCALE GENOMIC DNA]</scope>
    <source>
        <tissue evidence="1">Whole body</tissue>
    </source>
</reference>
<keyword evidence="2" id="KW-1185">Reference proteome</keyword>
<name>A0A4S2JKV1_9HYME</name>
<evidence type="ECO:0000313" key="1">
    <source>
        <dbReference type="EMBL" id="TGZ35067.1"/>
    </source>
</evidence>
<accession>A0A4S2JKV1</accession>
<sequence length="656" mass="77368">MENHPRLKTAWICDKQLWNRKTKRIPRKDVPSKIEESLNYEDDRQFPQISDTRFTDESRKLPAIIRRHDLARFPQDDLSFDKSKLDSIKPRVLISIGIQEDKNVGNDLQEDCLKRKNYCQDNWQIQQPFYVEEPTWVDIDIDYIDSSQRDNSDPYILTRGKKIYRIKDTEQAIQDKTIEDYEAALGYPSRNKKFLIKNRVRRFAKTNRGAKDKTTDVKNNQIKERYHYDSLQDIIRDVNNTIIEMENSGEKSFKIDKILEEAEKPKDTSYVFIKKYEKNDLKNLAKRSLRGFKFTKQNQIFANGIITDLVQKKQKIQRKDIPNDIETGSNKTAKIDQIGRFNNSKSHLAININKRNKRSMLLKNQELPDTRKKHDIYEIDANPKKNIEQNGIYKQMKLKAYVNKLNDPGTPNNFFILSRNKDPYHNGIENLNEKDTDRKSIEKAWKLYYAHRKKLESEREVKNEGGEINKDNIGITDSQLINESNLKNSDNSEIKISNYREKRNACKTCKIKPKIKPQFQQDKWLMDIERKIQQSLSLERRDKHSDILERLTEPYFISRGKKVPQDFEKDVLSSMLNSRNINDEDRAKIMSLSVVEGLLRILLMETSRCNGDNCDINANRLSDVRLPPRDRRGTLDEIFAAYDPYYVARGKRVNRN</sequence>
<dbReference type="Proteomes" id="UP000310200">
    <property type="component" value="Unassembled WGS sequence"/>
</dbReference>
<gene>
    <name evidence="1" type="ORF">DBV15_08992</name>
</gene>
<organism evidence="1 2">
    <name type="scientific">Temnothorax longispinosus</name>
    <dbReference type="NCBI Taxonomy" id="300112"/>
    <lineage>
        <taxon>Eukaryota</taxon>
        <taxon>Metazoa</taxon>
        <taxon>Ecdysozoa</taxon>
        <taxon>Arthropoda</taxon>
        <taxon>Hexapoda</taxon>
        <taxon>Insecta</taxon>
        <taxon>Pterygota</taxon>
        <taxon>Neoptera</taxon>
        <taxon>Endopterygota</taxon>
        <taxon>Hymenoptera</taxon>
        <taxon>Apocrita</taxon>
        <taxon>Aculeata</taxon>
        <taxon>Formicoidea</taxon>
        <taxon>Formicidae</taxon>
        <taxon>Myrmicinae</taxon>
        <taxon>Temnothorax</taxon>
    </lineage>
</organism>